<organism evidence="1 2">
    <name type="scientific">Fusarium keratoplasticum</name>
    <dbReference type="NCBI Taxonomy" id="1328300"/>
    <lineage>
        <taxon>Eukaryota</taxon>
        <taxon>Fungi</taxon>
        <taxon>Dikarya</taxon>
        <taxon>Ascomycota</taxon>
        <taxon>Pezizomycotina</taxon>
        <taxon>Sordariomycetes</taxon>
        <taxon>Hypocreomycetidae</taxon>
        <taxon>Hypocreales</taxon>
        <taxon>Nectriaceae</taxon>
        <taxon>Fusarium</taxon>
        <taxon>Fusarium solani species complex</taxon>
    </lineage>
</organism>
<evidence type="ECO:0000313" key="2">
    <source>
        <dbReference type="Proteomes" id="UP001065298"/>
    </source>
</evidence>
<gene>
    <name evidence="1" type="ORF">NCS57_00512600</name>
</gene>
<evidence type="ECO:0000313" key="1">
    <source>
        <dbReference type="EMBL" id="KAI8670415.1"/>
    </source>
</evidence>
<protein>
    <submittedName>
        <fullName evidence="1">Fungal-trans domain-containing protein</fullName>
    </submittedName>
</protein>
<name>A0ACC0R1B2_9HYPO</name>
<dbReference type="EMBL" id="CM046506">
    <property type="protein sequence ID" value="KAI8670415.1"/>
    <property type="molecule type" value="Genomic_DNA"/>
</dbReference>
<accession>A0ACC0R1B2</accession>
<proteinExistence type="predicted"/>
<comment type="caution">
    <text evidence="1">The sequence shown here is derived from an EMBL/GenBank/DDBJ whole genome shotgun (WGS) entry which is preliminary data.</text>
</comment>
<sequence length="612" mass="69130">MLRKQANFTCIPSKPAPPRPRVKPTSQDLQERLTKCEALLQQYAVAGSSHRRSSQQEDGISKGSPNDHTLKVNEAVGNRTRRPVDGELWVTLNDEIHKMKKIIEEDHPEALLHEDDAPHSVSEYSSPSCPETPQLDPVTVFKLWQIFLDRVNPLIKIIHAPSVQVLIVSAAADITLIPLDQQALMYSIFGLAVLALRSDELAAIFGEDKTREGVLQDMLKSVSGVLVRFDALKRYNMVVLQALLHTSIVLMGQCNKHASWVMLGSLTEMRRRIWWQIVMYDIKLGIDCGLTYSCIPKSFDTKQPLNLNDADLFPDATGELTHRDGPTEMAFVMMIHRVAAYLLDEETRQAVEANILGQEIHPTSVERNRTLIDGLEADLLDMEKRFIIGKASNAHTAALGIRPHLIKRLHDMMRPMHESPDWGVDVFSPRDNLFKLILSSCENASDSYEQMDRWGFAWYIRLHFNLDLLASLSTFLYHRPLSSLADRGWTIFTSPYIRDTLLQEPKSKAAVISAQFALRAYTQRERTLADAGQCVETPNFIIELRQILNSPLATPPLPAILNQWAALGTMTTAAIQMEATHEMNMHMFMPFTGEGRGDGSYDFWPAVPWRTD</sequence>
<reference evidence="1" key="1">
    <citation type="submission" date="2022-06" db="EMBL/GenBank/DDBJ databases">
        <title>Fusarium solani species complex genomes reveal bases of compartmentalisation and animal pathogenesis.</title>
        <authorList>
            <person name="Tsai I.J."/>
        </authorList>
    </citation>
    <scope>NUCLEOTIDE SEQUENCE</scope>
    <source>
        <strain evidence="1">Fu6.1</strain>
    </source>
</reference>
<dbReference type="Proteomes" id="UP001065298">
    <property type="component" value="Chromosome 4"/>
</dbReference>
<keyword evidence="2" id="KW-1185">Reference proteome</keyword>